<dbReference type="Proteomes" id="UP001054837">
    <property type="component" value="Unassembled WGS sequence"/>
</dbReference>
<reference evidence="2 3" key="1">
    <citation type="submission" date="2021-06" db="EMBL/GenBank/DDBJ databases">
        <title>Caerostris darwini draft genome.</title>
        <authorList>
            <person name="Kono N."/>
            <person name="Arakawa K."/>
        </authorList>
    </citation>
    <scope>NUCLEOTIDE SEQUENCE [LARGE SCALE GENOMIC DNA]</scope>
</reference>
<accession>A0AAV4X0E8</accession>
<evidence type="ECO:0000256" key="1">
    <source>
        <dbReference type="SAM" id="MobiDB-lite"/>
    </source>
</evidence>
<gene>
    <name evidence="2" type="ORF">CDAR_191231</name>
</gene>
<protein>
    <submittedName>
        <fullName evidence="2">Uncharacterized protein</fullName>
    </submittedName>
</protein>
<keyword evidence="3" id="KW-1185">Reference proteome</keyword>
<comment type="caution">
    <text evidence="2">The sequence shown here is derived from an EMBL/GenBank/DDBJ whole genome shotgun (WGS) entry which is preliminary data.</text>
</comment>
<evidence type="ECO:0000313" key="3">
    <source>
        <dbReference type="Proteomes" id="UP001054837"/>
    </source>
</evidence>
<feature type="region of interest" description="Disordered" evidence="1">
    <location>
        <begin position="1"/>
        <end position="21"/>
    </location>
</feature>
<organism evidence="2 3">
    <name type="scientific">Caerostris darwini</name>
    <dbReference type="NCBI Taxonomy" id="1538125"/>
    <lineage>
        <taxon>Eukaryota</taxon>
        <taxon>Metazoa</taxon>
        <taxon>Ecdysozoa</taxon>
        <taxon>Arthropoda</taxon>
        <taxon>Chelicerata</taxon>
        <taxon>Arachnida</taxon>
        <taxon>Araneae</taxon>
        <taxon>Araneomorphae</taxon>
        <taxon>Entelegynae</taxon>
        <taxon>Araneoidea</taxon>
        <taxon>Araneidae</taxon>
        <taxon>Caerostris</taxon>
    </lineage>
</organism>
<name>A0AAV4X0E8_9ARAC</name>
<sequence length="130" mass="14616">MEPSHWERSSTSLPAKHLRKDQKAEIPSIPFLKDVISGVALPGVSANCRDVSQALYCVFGHLVTGCFYQSPNLRSSLGHCYKALPLRHYKPLLSLACLHLPWSDSCTMAMVCYIKIVRCDVANLMPWWDP</sequence>
<dbReference type="EMBL" id="BPLQ01015452">
    <property type="protein sequence ID" value="GIY88157.1"/>
    <property type="molecule type" value="Genomic_DNA"/>
</dbReference>
<dbReference type="AlphaFoldDB" id="A0AAV4X0E8"/>
<proteinExistence type="predicted"/>
<evidence type="ECO:0000313" key="2">
    <source>
        <dbReference type="EMBL" id="GIY88157.1"/>
    </source>
</evidence>